<evidence type="ECO:0000313" key="3">
    <source>
        <dbReference type="EMBL" id="CAB3257557.1"/>
    </source>
</evidence>
<dbReference type="OrthoDB" id="10055077at2759"/>
<evidence type="ECO:0000256" key="1">
    <source>
        <dbReference type="SAM" id="MobiDB-lite"/>
    </source>
</evidence>
<feature type="region of interest" description="Disordered" evidence="1">
    <location>
        <begin position="1"/>
        <end position="27"/>
    </location>
</feature>
<reference evidence="3 4" key="1">
    <citation type="submission" date="2020-04" db="EMBL/GenBank/DDBJ databases">
        <authorList>
            <person name="Wallbank WR R."/>
            <person name="Pardo Diaz C."/>
            <person name="Kozak K."/>
            <person name="Martin S."/>
            <person name="Jiggins C."/>
            <person name="Moest M."/>
            <person name="Warren A I."/>
            <person name="Byers J.R.P. K."/>
            <person name="Montejo-Kovacevich G."/>
            <person name="Yen C E."/>
        </authorList>
    </citation>
    <scope>NUCLEOTIDE SEQUENCE [LARGE SCALE GENOMIC DNA]</scope>
</reference>
<evidence type="ECO:0000313" key="4">
    <source>
        <dbReference type="Proteomes" id="UP000494106"/>
    </source>
</evidence>
<feature type="transmembrane region" description="Helical" evidence="2">
    <location>
        <begin position="92"/>
        <end position="114"/>
    </location>
</feature>
<name>A0A8S1BG41_ARCPL</name>
<keyword evidence="2" id="KW-0472">Membrane</keyword>
<dbReference type="PRINTS" id="PR02072">
    <property type="entry name" value="4JOINTEDBOX1"/>
</dbReference>
<dbReference type="InterPro" id="IPR024868">
    <property type="entry name" value="FJX1/FJ"/>
</dbReference>
<keyword evidence="2" id="KW-1133">Transmembrane helix</keyword>
<feature type="compositionally biased region" description="Polar residues" evidence="1">
    <location>
        <begin position="1"/>
        <end position="12"/>
    </location>
</feature>
<sequence length="553" mass="64357">MSRYTSSTNAHSQMVPYNGPENDSTLQMKPREDNKMETIREINPPAYTDRVPSLKDVQDKNIEIVNMPIDFRNKPYIVFNDITKKSLKKEGLTYCFLSVIFSFIFGLAIGVILMSGQYEEKFIVRERNVNQRTLNSNKHDIDTEKNSFTAVSFTSLENKYKKDVYPKGLTEVMKDILKDTKIERHTPVINKTFVPNDATILYDSVYWGPQIENSMPQGYGESSAEMWEKYVDESEVIKMELGCGRMQNRLVTFKDGLQACVRYRQNTDQIQGEIFSFYVGRLLNLTNLAPSVVKIVDLKDKLWKNVANDIASAQWSSNRAVVITQYVPSLESASIPDIFRPTTRHLNKNDVLTMSLRENDTEINKRLLLDKLRNKEIKRKQDMKNFTHIDMKLNKKTIDRFLELAQWSDLIIFDFLTANLDRIVNNLFNFQWNVNIMDGPAHNLAKKMDSGLLVFLDNESGLLHGYRLLKKYNVYHSLMLDNLCVFRKRTVDSLKRLFVNKNIYRVLSDMFHKKNSVVIRDILPSLPEKNAKVLNERIGKVLNQIEKCEFQFR</sequence>
<evidence type="ECO:0000256" key="2">
    <source>
        <dbReference type="SAM" id="Phobius"/>
    </source>
</evidence>
<organism evidence="3 4">
    <name type="scientific">Arctia plantaginis</name>
    <name type="common">Wood tiger moth</name>
    <name type="synonym">Phalaena plantaginis</name>
    <dbReference type="NCBI Taxonomy" id="874455"/>
    <lineage>
        <taxon>Eukaryota</taxon>
        <taxon>Metazoa</taxon>
        <taxon>Ecdysozoa</taxon>
        <taxon>Arthropoda</taxon>
        <taxon>Hexapoda</taxon>
        <taxon>Insecta</taxon>
        <taxon>Pterygota</taxon>
        <taxon>Neoptera</taxon>
        <taxon>Endopterygota</taxon>
        <taxon>Lepidoptera</taxon>
        <taxon>Glossata</taxon>
        <taxon>Ditrysia</taxon>
        <taxon>Noctuoidea</taxon>
        <taxon>Erebidae</taxon>
        <taxon>Arctiinae</taxon>
        <taxon>Arctia</taxon>
    </lineage>
</organism>
<gene>
    <name evidence="3" type="ORF">APLA_LOCUS16072</name>
</gene>
<dbReference type="EMBL" id="CADEBC010000591">
    <property type="protein sequence ID" value="CAB3257557.1"/>
    <property type="molecule type" value="Genomic_DNA"/>
</dbReference>
<dbReference type="PANTHER" id="PTHR13147">
    <property type="entry name" value="FOUR-JOINTED BOX PROTEIN 1"/>
    <property type="match status" value="1"/>
</dbReference>
<dbReference type="GO" id="GO:0007267">
    <property type="term" value="P:cell-cell signaling"/>
    <property type="evidence" value="ECO:0007669"/>
    <property type="project" value="TreeGrafter"/>
</dbReference>
<dbReference type="GO" id="GO:0005615">
    <property type="term" value="C:extracellular space"/>
    <property type="evidence" value="ECO:0007669"/>
    <property type="project" value="TreeGrafter"/>
</dbReference>
<protein>
    <recommendedName>
        <fullName evidence="5">Extracellular serine/threonine protein kinase four-jointed</fullName>
    </recommendedName>
</protein>
<comment type="caution">
    <text evidence="3">The sequence shown here is derived from an EMBL/GenBank/DDBJ whole genome shotgun (WGS) entry which is preliminary data.</text>
</comment>
<proteinExistence type="predicted"/>
<accession>A0A8S1BG41</accession>
<dbReference type="Proteomes" id="UP000494106">
    <property type="component" value="Unassembled WGS sequence"/>
</dbReference>
<keyword evidence="2" id="KW-0812">Transmembrane</keyword>
<keyword evidence="4" id="KW-1185">Reference proteome</keyword>
<evidence type="ECO:0008006" key="5">
    <source>
        <dbReference type="Google" id="ProtNLM"/>
    </source>
</evidence>
<dbReference type="PANTHER" id="PTHR13147:SF5">
    <property type="entry name" value="FOUR-JOINTED BOX PROTEIN 1"/>
    <property type="match status" value="1"/>
</dbReference>
<dbReference type="AlphaFoldDB" id="A0A8S1BG41"/>